<feature type="compositionally biased region" description="Basic residues" evidence="1">
    <location>
        <begin position="182"/>
        <end position="191"/>
    </location>
</feature>
<keyword evidence="3" id="KW-1185">Reference proteome</keyword>
<evidence type="ECO:0000256" key="1">
    <source>
        <dbReference type="SAM" id="MobiDB-lite"/>
    </source>
</evidence>
<protein>
    <submittedName>
        <fullName evidence="2">Uncharacterized protein</fullName>
    </submittedName>
</protein>
<evidence type="ECO:0000313" key="2">
    <source>
        <dbReference type="EMBL" id="KAG5652691.1"/>
    </source>
</evidence>
<name>A0A9P7KHH9_9AGAR</name>
<feature type="compositionally biased region" description="Basic and acidic residues" evidence="1">
    <location>
        <begin position="119"/>
        <end position="135"/>
    </location>
</feature>
<accession>A0A9P7KHH9</accession>
<proteinExistence type="predicted"/>
<dbReference type="AlphaFoldDB" id="A0A9P7KHH9"/>
<dbReference type="Proteomes" id="UP000717328">
    <property type="component" value="Unassembled WGS sequence"/>
</dbReference>
<comment type="caution">
    <text evidence="2">The sequence shown here is derived from an EMBL/GenBank/DDBJ whole genome shotgun (WGS) entry which is preliminary data.</text>
</comment>
<organism evidence="2 3">
    <name type="scientific">Sphagnurus paluster</name>
    <dbReference type="NCBI Taxonomy" id="117069"/>
    <lineage>
        <taxon>Eukaryota</taxon>
        <taxon>Fungi</taxon>
        <taxon>Dikarya</taxon>
        <taxon>Basidiomycota</taxon>
        <taxon>Agaricomycotina</taxon>
        <taxon>Agaricomycetes</taxon>
        <taxon>Agaricomycetidae</taxon>
        <taxon>Agaricales</taxon>
        <taxon>Tricholomatineae</taxon>
        <taxon>Lyophyllaceae</taxon>
        <taxon>Sphagnurus</taxon>
    </lineage>
</organism>
<feature type="compositionally biased region" description="Basic and acidic residues" evidence="1">
    <location>
        <begin position="169"/>
        <end position="181"/>
    </location>
</feature>
<feature type="compositionally biased region" description="Polar residues" evidence="1">
    <location>
        <begin position="63"/>
        <end position="72"/>
    </location>
</feature>
<evidence type="ECO:0000313" key="3">
    <source>
        <dbReference type="Proteomes" id="UP000717328"/>
    </source>
</evidence>
<feature type="compositionally biased region" description="Basic and acidic residues" evidence="1">
    <location>
        <begin position="149"/>
        <end position="162"/>
    </location>
</feature>
<feature type="region of interest" description="Disordered" evidence="1">
    <location>
        <begin position="37"/>
        <end position="215"/>
    </location>
</feature>
<sequence>MADILVQETTEVLSYDADRGAVLTEMEETMAELVEPFEPDNLDASASAEPAEAPTLEDLGAGASTTDTTVTPEENVVKPTPKKRTYRKKSSAAAAVGEKHDREEGTADEDGEQNAAEDEAGKKVKKTKGETGEKKHPGRPRKGSKAKKAHDEHGHFEDKAHQVDAAIQHTEDAEAAHELPKKKGAGRQKKVHASENPEQDAPAGRTRSHDERVSV</sequence>
<feature type="compositionally biased region" description="Low complexity" evidence="1">
    <location>
        <begin position="44"/>
        <end position="54"/>
    </location>
</feature>
<gene>
    <name evidence="2" type="ORF">H0H81_004076</name>
</gene>
<reference evidence="2" key="2">
    <citation type="submission" date="2021-10" db="EMBL/GenBank/DDBJ databases">
        <title>Phylogenomics reveals ancestral predisposition of the termite-cultivated fungus Termitomyces towards a domesticated lifestyle.</title>
        <authorList>
            <person name="Auxier B."/>
            <person name="Grum-Grzhimaylo A."/>
            <person name="Cardenas M.E."/>
            <person name="Lodge J.D."/>
            <person name="Laessoe T."/>
            <person name="Pedersen O."/>
            <person name="Smith M.E."/>
            <person name="Kuyper T.W."/>
            <person name="Franco-Molano E.A."/>
            <person name="Baroni T.J."/>
            <person name="Aanen D.K."/>
        </authorList>
    </citation>
    <scope>NUCLEOTIDE SEQUENCE</scope>
    <source>
        <strain evidence="2">D49</strain>
    </source>
</reference>
<feature type="compositionally biased region" description="Basic residues" evidence="1">
    <location>
        <begin position="80"/>
        <end position="90"/>
    </location>
</feature>
<feature type="compositionally biased region" description="Acidic residues" evidence="1">
    <location>
        <begin position="106"/>
        <end position="118"/>
    </location>
</feature>
<dbReference type="EMBL" id="JABCKI010000105">
    <property type="protein sequence ID" value="KAG5652691.1"/>
    <property type="molecule type" value="Genomic_DNA"/>
</dbReference>
<feature type="compositionally biased region" description="Basic residues" evidence="1">
    <location>
        <begin position="136"/>
        <end position="148"/>
    </location>
</feature>
<reference evidence="2" key="1">
    <citation type="submission" date="2021-02" db="EMBL/GenBank/DDBJ databases">
        <authorList>
            <person name="Nieuwenhuis M."/>
            <person name="Van De Peppel L.J.J."/>
        </authorList>
    </citation>
    <scope>NUCLEOTIDE SEQUENCE</scope>
    <source>
        <strain evidence="2">D49</strain>
    </source>
</reference>